<evidence type="ECO:0000313" key="2">
    <source>
        <dbReference type="Proteomes" id="UP000290253"/>
    </source>
</evidence>
<organism evidence="1 2">
    <name type="scientific">Silvibacterium dinghuense</name>
    <dbReference type="NCBI Taxonomy" id="1560006"/>
    <lineage>
        <taxon>Bacteria</taxon>
        <taxon>Pseudomonadati</taxon>
        <taxon>Acidobacteriota</taxon>
        <taxon>Terriglobia</taxon>
        <taxon>Terriglobales</taxon>
        <taxon>Acidobacteriaceae</taxon>
        <taxon>Silvibacterium</taxon>
    </lineage>
</organism>
<accession>A0A4V1NUX3</accession>
<name>A0A4V1NUX3_9BACT</name>
<proteinExistence type="predicted"/>
<dbReference type="AlphaFoldDB" id="A0A4V1NUX3"/>
<dbReference type="OrthoDB" id="581385at2"/>
<keyword evidence="2" id="KW-1185">Reference proteome</keyword>
<protein>
    <submittedName>
        <fullName evidence="1">Uncharacterized protein</fullName>
    </submittedName>
</protein>
<sequence>MTLIVRDRSTDGTLAPPAVNYLDNIPEDVLFYREHCQLHPSAIYNRSLEKIARAFCSVTKEYFLETDNLRRDKDAALDVSQLLDYQVHFLRTMQEYLDELWLILKTLIDPKLASKSSEFTEQYVLDNKLPGAKSFQEAIRDYKSTLRIANKLKHQQCFLRVVAAWFGRDVHLGYCLEEPDTNGILGPSPEVHPDQGAFSFARDLTWHMANVYRGSDKLINAVQKVLSAKGISLPKTKVADHLQWDAAITELGKIPMAYFPKEMRKPIAKFNLDDSSQILKIKLPYQMAVQVPYPNRVGYLFTPHKHSLSCRLPLL</sequence>
<gene>
    <name evidence="1" type="ORF">ESZ00_17040</name>
</gene>
<evidence type="ECO:0000313" key="1">
    <source>
        <dbReference type="EMBL" id="RXS93754.1"/>
    </source>
</evidence>
<dbReference type="RefSeq" id="WP_129209541.1">
    <property type="nucleotide sequence ID" value="NZ_BMGU01000002.1"/>
</dbReference>
<dbReference type="Proteomes" id="UP000290253">
    <property type="component" value="Unassembled WGS sequence"/>
</dbReference>
<comment type="caution">
    <text evidence="1">The sequence shown here is derived from an EMBL/GenBank/DDBJ whole genome shotgun (WGS) entry which is preliminary data.</text>
</comment>
<reference evidence="1 2" key="1">
    <citation type="journal article" date="2016" name="Int. J. Syst. Evol. Microbiol.">
        <title>Acidipila dinghuensis sp. nov., an acidobacterium isolated from forest soil.</title>
        <authorList>
            <person name="Jiang Y.W."/>
            <person name="Wang J."/>
            <person name="Chen M.H."/>
            <person name="Lv Y.Y."/>
            <person name="Qiu L.H."/>
        </authorList>
    </citation>
    <scope>NUCLEOTIDE SEQUENCE [LARGE SCALE GENOMIC DNA]</scope>
    <source>
        <strain evidence="1 2">DHOF10</strain>
    </source>
</reference>
<dbReference type="EMBL" id="SDMK01000004">
    <property type="protein sequence ID" value="RXS93754.1"/>
    <property type="molecule type" value="Genomic_DNA"/>
</dbReference>